<proteinExistence type="predicted"/>
<dbReference type="AlphaFoldDB" id="A0A2I0L0H7"/>
<protein>
    <submittedName>
        <fullName evidence="1">Uncharacterized protein</fullName>
    </submittedName>
</protein>
<dbReference type="Gene3D" id="6.10.140.80">
    <property type="match status" value="1"/>
</dbReference>
<sequence length="85" mass="9399">MDDGLNIKERISYLNSMMDMGSDVEVRASGGLLAILENELIVDTLEHKECGNASISVDSVIEISLFSVFGMMNKCLTTMGRRLLR</sequence>
<reference evidence="1 2" key="1">
    <citation type="submission" date="2017-11" db="EMBL/GenBank/DDBJ databases">
        <title>De-novo sequencing of pomegranate (Punica granatum L.) genome.</title>
        <authorList>
            <person name="Akparov Z."/>
            <person name="Amiraslanov A."/>
            <person name="Hajiyeva S."/>
            <person name="Abbasov M."/>
            <person name="Kaur K."/>
            <person name="Hamwieh A."/>
            <person name="Solovyev V."/>
            <person name="Salamov A."/>
            <person name="Braich B."/>
            <person name="Kosarev P."/>
            <person name="Mahmoud A."/>
            <person name="Hajiyev E."/>
            <person name="Babayeva S."/>
            <person name="Izzatullayeva V."/>
            <person name="Mammadov A."/>
            <person name="Mammadov A."/>
            <person name="Sharifova S."/>
            <person name="Ojaghi J."/>
            <person name="Eynullazada K."/>
            <person name="Bayramov B."/>
            <person name="Abdulazimova A."/>
            <person name="Shahmuradov I."/>
        </authorList>
    </citation>
    <scope>NUCLEOTIDE SEQUENCE [LARGE SCALE GENOMIC DNA]</scope>
    <source>
        <strain evidence="2">cv. AG2017</strain>
        <tissue evidence="1">Leaf</tissue>
    </source>
</reference>
<name>A0A2I0L0H7_PUNGR</name>
<dbReference type="EMBL" id="PGOL01000222">
    <property type="protein sequence ID" value="PKI74199.1"/>
    <property type="molecule type" value="Genomic_DNA"/>
</dbReference>
<gene>
    <name evidence="1" type="ORF">CRG98_005437</name>
</gene>
<evidence type="ECO:0000313" key="2">
    <source>
        <dbReference type="Proteomes" id="UP000233551"/>
    </source>
</evidence>
<keyword evidence="2" id="KW-1185">Reference proteome</keyword>
<organism evidence="1 2">
    <name type="scientific">Punica granatum</name>
    <name type="common">Pomegranate</name>
    <dbReference type="NCBI Taxonomy" id="22663"/>
    <lineage>
        <taxon>Eukaryota</taxon>
        <taxon>Viridiplantae</taxon>
        <taxon>Streptophyta</taxon>
        <taxon>Embryophyta</taxon>
        <taxon>Tracheophyta</taxon>
        <taxon>Spermatophyta</taxon>
        <taxon>Magnoliopsida</taxon>
        <taxon>eudicotyledons</taxon>
        <taxon>Gunneridae</taxon>
        <taxon>Pentapetalae</taxon>
        <taxon>rosids</taxon>
        <taxon>malvids</taxon>
        <taxon>Myrtales</taxon>
        <taxon>Lythraceae</taxon>
        <taxon>Punica</taxon>
    </lineage>
</organism>
<accession>A0A2I0L0H7</accession>
<dbReference type="STRING" id="22663.A0A2I0L0H7"/>
<comment type="caution">
    <text evidence="1">The sequence shown here is derived from an EMBL/GenBank/DDBJ whole genome shotgun (WGS) entry which is preliminary data.</text>
</comment>
<dbReference type="Proteomes" id="UP000233551">
    <property type="component" value="Unassembled WGS sequence"/>
</dbReference>
<evidence type="ECO:0000313" key="1">
    <source>
        <dbReference type="EMBL" id="PKI74199.1"/>
    </source>
</evidence>